<sequence>MNAWVLNQGSYGGGFAAADKRIDDYYHNERPKKKRKRKHNVKNCYYIQLSTPTIYDGNVIQSELKPYGCLLTCHGEFEEYDIDQYKLVYLGCGRKDDKHIQDKIKEYEDYGRDHTY</sequence>
<protein>
    <submittedName>
        <fullName evidence="1">Uncharacterized protein</fullName>
    </submittedName>
</protein>
<accession>A0A3G5FKM8</accession>
<organism evidence="1 2">
    <name type="scientific">Tetragenococcus halophilus</name>
    <name type="common">Pediococcus halophilus</name>
    <dbReference type="NCBI Taxonomy" id="51669"/>
    <lineage>
        <taxon>Bacteria</taxon>
        <taxon>Bacillati</taxon>
        <taxon>Bacillota</taxon>
        <taxon>Bacilli</taxon>
        <taxon>Lactobacillales</taxon>
        <taxon>Enterococcaceae</taxon>
        <taxon>Tetragenococcus</taxon>
    </lineage>
</organism>
<evidence type="ECO:0000313" key="1">
    <source>
        <dbReference type="EMBL" id="AYW50805.1"/>
    </source>
</evidence>
<reference evidence="1 2" key="1">
    <citation type="journal article" date="2012" name="Int. J. Syst. Evol. Microbiol.">
        <title>Characterization of Tetragenococcus strains from sugar thick juice reveals a novel species, Tetragenococcus osmophilus sp. nov., and divides Tetragenococcus halophilus into two subspecies, T. halophilus subsp. halophilus subsp. nov. and T. halophilus subsp. flandriensis subsp. nov.</title>
        <authorList>
            <person name="Juste A."/>
            <person name="Van Trappen S."/>
            <person name="Verreth C."/>
            <person name="Cleenwerck I."/>
            <person name="De Vos P."/>
            <person name="Lievens B."/>
            <person name="Willems K.A."/>
        </authorList>
    </citation>
    <scope>NUCLEOTIDE SEQUENCE [LARGE SCALE GENOMIC DNA]</scope>
    <source>
        <strain evidence="1 2">LMG 26042</strain>
    </source>
</reference>
<dbReference type="Proteomes" id="UP000280475">
    <property type="component" value="Chromosome"/>
</dbReference>
<dbReference type="AlphaFoldDB" id="A0A3G5FKM8"/>
<name>A0A3G5FKM8_TETHA</name>
<proteinExistence type="predicted"/>
<gene>
    <name evidence="1" type="ORF">C7H83_10165</name>
</gene>
<dbReference type="EMBL" id="CP027768">
    <property type="protein sequence ID" value="AYW50805.1"/>
    <property type="molecule type" value="Genomic_DNA"/>
</dbReference>
<evidence type="ECO:0000313" key="2">
    <source>
        <dbReference type="Proteomes" id="UP000280475"/>
    </source>
</evidence>
<dbReference type="RefSeq" id="WP_103893048.1">
    <property type="nucleotide sequence ID" value="NZ_CP027768.1"/>
</dbReference>